<proteinExistence type="inferred from homology"/>
<dbReference type="Gene3D" id="1.10.730.10">
    <property type="entry name" value="Isoleucyl-tRNA Synthetase, Domain 1"/>
    <property type="match status" value="1"/>
</dbReference>
<dbReference type="GO" id="GO:0005524">
    <property type="term" value="F:ATP binding"/>
    <property type="evidence" value="ECO:0007669"/>
    <property type="project" value="UniProtKB-KW"/>
</dbReference>
<gene>
    <name evidence="12" type="ORF">BLS_008929</name>
</gene>
<accession>A0A8H3U5W5</accession>
<dbReference type="PANTHER" id="PTHR11956">
    <property type="entry name" value="ARGINYL-TRNA SYNTHETASE"/>
    <property type="match status" value="1"/>
</dbReference>
<dbReference type="PRINTS" id="PR01038">
    <property type="entry name" value="TRNASYNTHARG"/>
</dbReference>
<dbReference type="InterPro" id="IPR009080">
    <property type="entry name" value="tRNAsynth_Ia_anticodon-bd"/>
</dbReference>
<feature type="compositionally biased region" description="Polar residues" evidence="10">
    <location>
        <begin position="129"/>
        <end position="138"/>
    </location>
</feature>
<name>A0A8H3U5W5_VENIN</name>
<evidence type="ECO:0000256" key="2">
    <source>
        <dbReference type="ARBA" id="ARBA00012837"/>
    </source>
</evidence>
<feature type="domain" description="DALR anticodon binding" evidence="11">
    <location>
        <begin position="811"/>
        <end position="918"/>
    </location>
</feature>
<feature type="region of interest" description="Disordered" evidence="10">
    <location>
        <begin position="1"/>
        <end position="92"/>
    </location>
</feature>
<dbReference type="GO" id="GO:0032543">
    <property type="term" value="P:mitochondrial translation"/>
    <property type="evidence" value="ECO:0007669"/>
    <property type="project" value="TreeGrafter"/>
</dbReference>
<feature type="compositionally biased region" description="Basic and acidic residues" evidence="10">
    <location>
        <begin position="144"/>
        <end position="162"/>
    </location>
</feature>
<evidence type="ECO:0000256" key="1">
    <source>
        <dbReference type="ARBA" id="ARBA00005594"/>
    </source>
</evidence>
<keyword evidence="3 9" id="KW-0436">Ligase</keyword>
<dbReference type="AlphaFoldDB" id="A0A8H3U5W5"/>
<dbReference type="InterPro" id="IPR014729">
    <property type="entry name" value="Rossmann-like_a/b/a_fold"/>
</dbReference>
<dbReference type="Pfam" id="PF00750">
    <property type="entry name" value="tRNA-synt_1d"/>
    <property type="match status" value="1"/>
</dbReference>
<keyword evidence="4 9" id="KW-0547">Nucleotide-binding</keyword>
<dbReference type="EMBL" id="WNWQ01000787">
    <property type="protein sequence ID" value="KAE9963763.1"/>
    <property type="molecule type" value="Genomic_DNA"/>
</dbReference>
<dbReference type="InterPro" id="IPR036695">
    <property type="entry name" value="Arg-tRNA-synth_N_sf"/>
</dbReference>
<evidence type="ECO:0000256" key="8">
    <source>
        <dbReference type="ARBA" id="ARBA00049339"/>
    </source>
</evidence>
<sequence length="925" mass="102376">MSEAIGDSSEQQRPTASRTNSENLRARPVNNRSTSIDISRRDIVPDDSMPINLKGDAAASNPLQEPKAKKKPRKLAIRNTQASITPSLPSDKKSIDLETREKSLDIRVSALESEYRKLHKRTNSNTIEIGKLQASTRTAPDISIEDRAQDKTQSSSEEKEVEQVQIESASPPADHYRNPCSTDLNRVEELSDEEMEIVPRSTAPAVGELPEQNRSVALKGSYKIPLPSNLSTDDVRAVQSGLAAASTVAREIATAMRGGRLRKDSAVNEAGQDKRGTDQLYRKGEIFRSLDSHIMTTRTVSSLEELIGTLGAKIPIPSYPAADVLVRPLDIGRSYLADILSGIIEGDTSRAFSCIGLPNNLDPGDLVVILPKLSHGSVADTLAKAIIEKFDRECPLFRLPFADGVHLRVPFSPQTLTRLFLPYINDRHDTYGLDVSSGILDPASSELGRKKIVVEFSSPNIANEFEGKHLRSTIIGAFIANIHESMGWDVVRINYLGDWGKPMGLLGAGWERFGSEELFEADPVSHLLDVYHKTNEQFAPEVKASKDLRDTGGNTAELESQGLFGERNAFFKRMEEGDEKALALWKRLRDVSIDNLTELYARLNISFDDYSGESQVTPETMAEVEEILKSKGISEIIEDAWSIKFENHQAKKLGLGIVRDREGSSTYLLRDLAAVLERSRKYSFDKMIYVVAGDHNTHFQRVSKILELMDMEHLASKLQHVYFSKTSQMKEKLGTDHPTLGIILDRCHSAFEESLEKEPEKMVVVEGTKDTVAALAATALLTQELSVRRASDHTFDLSNLTTFSPGTGLALSYWVAKLARSLATSQCPAELFEEDLASFAQHPEDGNLLRLLIQYPEVAHQAFVTLEPATVMAYLLGVTTQLEVCFDERKDGTAPAAAQSSLYNAARIVLERAMKLQISQSRPVD</sequence>
<comment type="caution">
    <text evidence="12">The sequence shown here is derived from an EMBL/GenBank/DDBJ whole genome shotgun (WGS) entry which is preliminary data.</text>
</comment>
<keyword evidence="7 9" id="KW-0030">Aminoacyl-tRNA synthetase</keyword>
<evidence type="ECO:0000256" key="7">
    <source>
        <dbReference type="ARBA" id="ARBA00023146"/>
    </source>
</evidence>
<dbReference type="GO" id="GO:0006420">
    <property type="term" value="P:arginyl-tRNA aminoacylation"/>
    <property type="evidence" value="ECO:0007669"/>
    <property type="project" value="InterPro"/>
</dbReference>
<feature type="compositionally biased region" description="Polar residues" evidence="10">
    <location>
        <begin position="78"/>
        <end position="88"/>
    </location>
</feature>
<evidence type="ECO:0000256" key="3">
    <source>
        <dbReference type="ARBA" id="ARBA00022598"/>
    </source>
</evidence>
<feature type="compositionally biased region" description="Polar residues" evidence="10">
    <location>
        <begin position="8"/>
        <end position="23"/>
    </location>
</feature>
<evidence type="ECO:0000256" key="10">
    <source>
        <dbReference type="SAM" id="MobiDB-lite"/>
    </source>
</evidence>
<organism evidence="12 13">
    <name type="scientific">Venturia inaequalis</name>
    <name type="common">Apple scab fungus</name>
    <dbReference type="NCBI Taxonomy" id="5025"/>
    <lineage>
        <taxon>Eukaryota</taxon>
        <taxon>Fungi</taxon>
        <taxon>Dikarya</taxon>
        <taxon>Ascomycota</taxon>
        <taxon>Pezizomycotina</taxon>
        <taxon>Dothideomycetes</taxon>
        <taxon>Pleosporomycetidae</taxon>
        <taxon>Venturiales</taxon>
        <taxon>Venturiaceae</taxon>
        <taxon>Venturia</taxon>
    </lineage>
</organism>
<dbReference type="EC" id="6.1.1.19" evidence="2"/>
<reference evidence="12 13" key="1">
    <citation type="submission" date="2019-11" db="EMBL/GenBank/DDBJ databases">
        <title>Venturia inaequalis Genome Resource.</title>
        <authorList>
            <person name="Lichtner F.J."/>
        </authorList>
    </citation>
    <scope>NUCLEOTIDE SEQUENCE [LARGE SCALE GENOMIC DNA]</scope>
    <source>
        <strain evidence="12">Bline_iso_100314</strain>
    </source>
</reference>
<evidence type="ECO:0000256" key="6">
    <source>
        <dbReference type="ARBA" id="ARBA00022917"/>
    </source>
</evidence>
<dbReference type="SUPFAM" id="SSF47323">
    <property type="entry name" value="Anticodon-binding domain of a subclass of class I aminoacyl-tRNA synthetases"/>
    <property type="match status" value="1"/>
</dbReference>
<dbReference type="GO" id="GO:0004814">
    <property type="term" value="F:arginine-tRNA ligase activity"/>
    <property type="evidence" value="ECO:0007669"/>
    <property type="project" value="UniProtKB-EC"/>
</dbReference>
<dbReference type="PANTHER" id="PTHR11956:SF11">
    <property type="entry name" value="ARGININE--TRNA LIGASE, MITOCHONDRIAL-RELATED"/>
    <property type="match status" value="1"/>
</dbReference>
<comment type="catalytic activity">
    <reaction evidence="8">
        <text>tRNA(Arg) + L-arginine + ATP = L-arginyl-tRNA(Arg) + AMP + diphosphate</text>
        <dbReference type="Rhea" id="RHEA:20301"/>
        <dbReference type="Rhea" id="RHEA-COMP:9658"/>
        <dbReference type="Rhea" id="RHEA-COMP:9673"/>
        <dbReference type="ChEBI" id="CHEBI:30616"/>
        <dbReference type="ChEBI" id="CHEBI:32682"/>
        <dbReference type="ChEBI" id="CHEBI:33019"/>
        <dbReference type="ChEBI" id="CHEBI:78442"/>
        <dbReference type="ChEBI" id="CHEBI:78513"/>
        <dbReference type="ChEBI" id="CHEBI:456215"/>
        <dbReference type="EC" id="6.1.1.19"/>
    </reaction>
</comment>
<evidence type="ECO:0000259" key="11">
    <source>
        <dbReference type="SMART" id="SM00836"/>
    </source>
</evidence>
<dbReference type="InterPro" id="IPR008909">
    <property type="entry name" value="DALR_anticod-bd"/>
</dbReference>
<evidence type="ECO:0000256" key="4">
    <source>
        <dbReference type="ARBA" id="ARBA00022741"/>
    </source>
</evidence>
<dbReference type="Proteomes" id="UP000433883">
    <property type="component" value="Unassembled WGS sequence"/>
</dbReference>
<dbReference type="Gene3D" id="3.30.1360.70">
    <property type="entry name" value="Arginyl tRNA synthetase N-terminal domain"/>
    <property type="match status" value="1"/>
</dbReference>
<evidence type="ECO:0000313" key="13">
    <source>
        <dbReference type="Proteomes" id="UP000433883"/>
    </source>
</evidence>
<dbReference type="SUPFAM" id="SSF52374">
    <property type="entry name" value="Nucleotidylyl transferase"/>
    <property type="match status" value="1"/>
</dbReference>
<dbReference type="InterPro" id="IPR035684">
    <property type="entry name" value="ArgRS_core"/>
</dbReference>
<protein>
    <recommendedName>
        <fullName evidence="2">arginine--tRNA ligase</fullName>
        <ecNumber evidence="2">6.1.1.19</ecNumber>
    </recommendedName>
</protein>
<dbReference type="GO" id="GO:0005739">
    <property type="term" value="C:mitochondrion"/>
    <property type="evidence" value="ECO:0007669"/>
    <property type="project" value="TreeGrafter"/>
</dbReference>
<comment type="similarity">
    <text evidence="1 9">Belongs to the class-I aminoacyl-tRNA synthetase family.</text>
</comment>
<keyword evidence="6 9" id="KW-0648">Protein biosynthesis</keyword>
<keyword evidence="5 9" id="KW-0067">ATP-binding</keyword>
<feature type="region of interest" description="Disordered" evidence="10">
    <location>
        <begin position="129"/>
        <end position="179"/>
    </location>
</feature>
<dbReference type="Pfam" id="PF05746">
    <property type="entry name" value="DALR_1"/>
    <property type="match status" value="1"/>
</dbReference>
<dbReference type="SUPFAM" id="SSF55190">
    <property type="entry name" value="Arginyl-tRNA synthetase (ArgRS), N-terminal 'additional' domain"/>
    <property type="match status" value="1"/>
</dbReference>
<dbReference type="Gene3D" id="3.40.50.620">
    <property type="entry name" value="HUPs"/>
    <property type="match status" value="1"/>
</dbReference>
<evidence type="ECO:0000256" key="5">
    <source>
        <dbReference type="ARBA" id="ARBA00022840"/>
    </source>
</evidence>
<evidence type="ECO:0000313" key="12">
    <source>
        <dbReference type="EMBL" id="KAE9963763.1"/>
    </source>
</evidence>
<evidence type="ECO:0000256" key="9">
    <source>
        <dbReference type="RuleBase" id="RU363038"/>
    </source>
</evidence>
<dbReference type="InterPro" id="IPR001278">
    <property type="entry name" value="Arg-tRNA-ligase"/>
</dbReference>
<dbReference type="SMART" id="SM00836">
    <property type="entry name" value="DALR_1"/>
    <property type="match status" value="1"/>
</dbReference>